<comment type="subcellular location">
    <subcellularLocation>
        <location evidence="1">Membrane</location>
        <topology evidence="1">Multi-pass membrane protein</topology>
    </subcellularLocation>
</comment>
<dbReference type="InterPro" id="IPR004813">
    <property type="entry name" value="OPT"/>
</dbReference>
<keyword evidence="11" id="KW-1185">Reference proteome</keyword>
<organism evidence="10 11">
    <name type="scientific">Rhizopogon vesiculosus</name>
    <dbReference type="NCBI Taxonomy" id="180088"/>
    <lineage>
        <taxon>Eukaryota</taxon>
        <taxon>Fungi</taxon>
        <taxon>Dikarya</taxon>
        <taxon>Basidiomycota</taxon>
        <taxon>Agaricomycotina</taxon>
        <taxon>Agaricomycetes</taxon>
        <taxon>Agaricomycetidae</taxon>
        <taxon>Boletales</taxon>
        <taxon>Suillineae</taxon>
        <taxon>Rhizopogonaceae</taxon>
        <taxon>Rhizopogon</taxon>
    </lineage>
</organism>
<protein>
    <submittedName>
        <fullName evidence="10">Uncharacterized protein</fullName>
    </submittedName>
</protein>
<evidence type="ECO:0000313" key="10">
    <source>
        <dbReference type="EMBL" id="OJA09004.1"/>
    </source>
</evidence>
<dbReference type="PANTHER" id="PTHR22601">
    <property type="entry name" value="ISP4 LIKE PROTEIN"/>
    <property type="match status" value="1"/>
</dbReference>
<keyword evidence="6" id="KW-0653">Protein transport</keyword>
<dbReference type="AlphaFoldDB" id="A0A1J8QB56"/>
<evidence type="ECO:0000313" key="11">
    <source>
        <dbReference type="Proteomes" id="UP000183567"/>
    </source>
</evidence>
<reference evidence="10 11" key="1">
    <citation type="submission" date="2016-03" db="EMBL/GenBank/DDBJ databases">
        <title>Comparative genomics of the ectomycorrhizal sister species Rhizopogon vinicolor and Rhizopogon vesiculosus (Basidiomycota: Boletales) reveals a divergence of the mating type B locus.</title>
        <authorList>
            <person name="Mujic A.B."/>
            <person name="Kuo A."/>
            <person name="Tritt A."/>
            <person name="Lipzen A."/>
            <person name="Chen C."/>
            <person name="Johnson J."/>
            <person name="Sharma A."/>
            <person name="Barry K."/>
            <person name="Grigoriev I.V."/>
            <person name="Spatafora J.W."/>
        </authorList>
    </citation>
    <scope>NUCLEOTIDE SEQUENCE [LARGE SCALE GENOMIC DNA]</scope>
    <source>
        <strain evidence="10 11">AM-OR11-056</strain>
    </source>
</reference>
<dbReference type="GO" id="GO:0016020">
    <property type="term" value="C:membrane"/>
    <property type="evidence" value="ECO:0007669"/>
    <property type="project" value="UniProtKB-SubCell"/>
</dbReference>
<gene>
    <name evidence="10" type="ORF">AZE42_11541</name>
</gene>
<feature type="transmembrane region" description="Helical" evidence="9">
    <location>
        <begin position="20"/>
        <end position="42"/>
    </location>
</feature>
<evidence type="ECO:0000256" key="8">
    <source>
        <dbReference type="ARBA" id="ARBA00023136"/>
    </source>
</evidence>
<keyword evidence="8 9" id="KW-0472">Membrane</keyword>
<dbReference type="OrthoDB" id="9986677at2759"/>
<dbReference type="Pfam" id="PF03169">
    <property type="entry name" value="OPT"/>
    <property type="match status" value="1"/>
</dbReference>
<evidence type="ECO:0000256" key="1">
    <source>
        <dbReference type="ARBA" id="ARBA00004141"/>
    </source>
</evidence>
<dbReference type="Proteomes" id="UP000183567">
    <property type="component" value="Unassembled WGS sequence"/>
</dbReference>
<comment type="similarity">
    <text evidence="2">Belongs to the oligopeptide OPT transporter family.</text>
</comment>
<proteinExistence type="inferred from homology"/>
<evidence type="ECO:0000256" key="4">
    <source>
        <dbReference type="ARBA" id="ARBA00022692"/>
    </source>
</evidence>
<comment type="caution">
    <text evidence="10">The sequence shown here is derived from an EMBL/GenBank/DDBJ whole genome shotgun (WGS) entry which is preliminary data.</text>
</comment>
<accession>A0A1J8QB56</accession>
<sequence length="116" mass="12775">MSFTIALVILYNTNSTLPWWGFIVSLLLATISILFFGAIYAITGIQILIQTFVQMIGGYLHPGKPVANMAATNIALQTPSPKPNSYYATSRLLSMLNYRLVLHSPPRFLGRCLAPS</sequence>
<name>A0A1J8QB56_9AGAM</name>
<dbReference type="STRING" id="180088.A0A1J8QB56"/>
<keyword evidence="5" id="KW-0571">Peptide transport</keyword>
<evidence type="ECO:0000256" key="6">
    <source>
        <dbReference type="ARBA" id="ARBA00022927"/>
    </source>
</evidence>
<evidence type="ECO:0000256" key="5">
    <source>
        <dbReference type="ARBA" id="ARBA00022856"/>
    </source>
</evidence>
<dbReference type="GO" id="GO:0015031">
    <property type="term" value="P:protein transport"/>
    <property type="evidence" value="ECO:0007669"/>
    <property type="project" value="UniProtKB-KW"/>
</dbReference>
<keyword evidence="3" id="KW-0813">Transport</keyword>
<keyword evidence="4 9" id="KW-0812">Transmembrane</keyword>
<dbReference type="InterPro" id="IPR004648">
    <property type="entry name" value="Oligpept_transpt"/>
</dbReference>
<dbReference type="EMBL" id="LVVM01006058">
    <property type="protein sequence ID" value="OJA09004.1"/>
    <property type="molecule type" value="Genomic_DNA"/>
</dbReference>
<evidence type="ECO:0000256" key="7">
    <source>
        <dbReference type="ARBA" id="ARBA00022989"/>
    </source>
</evidence>
<dbReference type="GO" id="GO:0035673">
    <property type="term" value="F:oligopeptide transmembrane transporter activity"/>
    <property type="evidence" value="ECO:0007669"/>
    <property type="project" value="InterPro"/>
</dbReference>
<evidence type="ECO:0000256" key="9">
    <source>
        <dbReference type="SAM" id="Phobius"/>
    </source>
</evidence>
<evidence type="ECO:0000256" key="2">
    <source>
        <dbReference type="ARBA" id="ARBA00008807"/>
    </source>
</evidence>
<evidence type="ECO:0000256" key="3">
    <source>
        <dbReference type="ARBA" id="ARBA00022448"/>
    </source>
</evidence>
<keyword evidence="7 9" id="KW-1133">Transmembrane helix</keyword>